<dbReference type="InterPro" id="IPR008271">
    <property type="entry name" value="Ser/Thr_kinase_AS"/>
</dbReference>
<reference evidence="3" key="1">
    <citation type="journal article" date="2017" name="Arch. Virol.">
        <title>Complete genome sequence and evolution analysis of a columbid herpesvirus type 1 from feral pigeon in China.</title>
        <authorList>
            <person name="Guo Y."/>
            <person name="Li S."/>
            <person name="Sun X."/>
            <person name="He Y."/>
            <person name="Zhao H."/>
            <person name="Wang Y."/>
            <person name="Zhao P."/>
            <person name="Xing M."/>
        </authorList>
    </citation>
    <scope>NUCLEOTIDE SEQUENCE [LARGE SCALE GENOMIC DNA]</scope>
    <source>
        <strain evidence="3">HLJ</strain>
    </source>
</reference>
<dbReference type="SUPFAM" id="SSF56112">
    <property type="entry name" value="Protein kinase-like (PK-like)"/>
    <property type="match status" value="1"/>
</dbReference>
<accession>A0A1V0M8E8</accession>
<dbReference type="EMBL" id="KX589235">
    <property type="protein sequence ID" value="ARD71333.1"/>
    <property type="molecule type" value="Genomic_DNA"/>
</dbReference>
<dbReference type="PROSITE" id="PS00108">
    <property type="entry name" value="PROTEIN_KINASE_ST"/>
    <property type="match status" value="1"/>
</dbReference>
<dbReference type="Gene3D" id="1.10.510.10">
    <property type="entry name" value="Transferase(Phosphotransferase) domain 1"/>
    <property type="match status" value="1"/>
</dbReference>
<feature type="domain" description="Protein kinase" evidence="2">
    <location>
        <begin position="168"/>
        <end position="536"/>
    </location>
</feature>
<dbReference type="GO" id="GO:0005524">
    <property type="term" value="F:ATP binding"/>
    <property type="evidence" value="ECO:0007669"/>
    <property type="project" value="InterPro"/>
</dbReference>
<sequence length="536" mass="60487">MAGRRRRSAADQMDVSKSPETTKSGKRSPSSGFDWLPESGDEDEFHLSPPVVRQLSHSPARLGWRRRRTGNAGERSSEMRRRVSDAAAAVDSPDRKKRISEGNNRRKRISSRHLSQDAQVVASRPGRSKLCARPELPDYIYTPAYIKDVSTIVYQVNIAMHFKSLDLRETPTFAGSGSYGEVTLYNQSQLAVKTAIDGFRSELLMTILAGECAIRAKSVLLEERIAQLLAFSLPAKQMVFKAYHMDMSSYCRKLVRMNRGDKHWRAIERTFIGLGRAVAFLNIGCGLTHLDIKCGNIFVNVSSECDPIIEEAVLGDFSLMILNENSTVMRAIFNVEVGRQNPYELKVCRGNVQPVFELILGHGQTQPCEIMLDAMNGEGLLNSKTPLSGETGLAIDMYALGQSLLELILSAGLGASHGLVLPRNPVYFYYHKLIRRDYLLDTMAYRCAFYRFIFPATPLTSRYDVTWERAERIRPRLNDLRHRAAFDLHLSRYKMTHTHLFNCIKVPSNLKQVLELAALYCHANPEARSAIPLLWK</sequence>
<protein>
    <submittedName>
        <fullName evidence="3">Tegument serine/threonine protein kinase</fullName>
    </submittedName>
</protein>
<organism evidence="3">
    <name type="scientific">Columbid alphaherpesvirus 1</name>
    <dbReference type="NCBI Taxonomy" id="93386"/>
    <lineage>
        <taxon>Viruses</taxon>
        <taxon>Duplodnaviria</taxon>
        <taxon>Heunggongvirae</taxon>
        <taxon>Peploviricota</taxon>
        <taxon>Herviviricetes</taxon>
        <taxon>Herpesvirales</taxon>
        <taxon>Orthoherpesviridae</taxon>
        <taxon>Alphaherpesvirinae</taxon>
        <taxon>Mardivirus</taxon>
        <taxon>Mardivirus columbidalpha1</taxon>
    </lineage>
</organism>
<dbReference type="InterPro" id="IPR011009">
    <property type="entry name" value="Kinase-like_dom_sf"/>
</dbReference>
<keyword evidence="3" id="KW-0418">Kinase</keyword>
<gene>
    <name evidence="3" type="ORF">CoHVHLJ_023</name>
</gene>
<keyword evidence="4" id="KW-1185">Reference proteome</keyword>
<keyword evidence="3" id="KW-0723">Serine/threonine-protein kinase</keyword>
<evidence type="ECO:0000313" key="4">
    <source>
        <dbReference type="Proteomes" id="UP000202345"/>
    </source>
</evidence>
<evidence type="ECO:0000313" key="3">
    <source>
        <dbReference type="EMBL" id="ARD71333.1"/>
    </source>
</evidence>
<feature type="compositionally biased region" description="Basic and acidic residues" evidence="1">
    <location>
        <begin position="75"/>
        <end position="84"/>
    </location>
</feature>
<feature type="compositionally biased region" description="Polar residues" evidence="1">
    <location>
        <begin position="18"/>
        <end position="31"/>
    </location>
</feature>
<proteinExistence type="predicted"/>
<keyword evidence="3" id="KW-0808">Transferase</keyword>
<name>A0A1V0M8E8_9ALPH</name>
<dbReference type="GO" id="GO:0004674">
    <property type="term" value="F:protein serine/threonine kinase activity"/>
    <property type="evidence" value="ECO:0007669"/>
    <property type="project" value="UniProtKB-KW"/>
</dbReference>
<dbReference type="PROSITE" id="PS50011">
    <property type="entry name" value="PROTEIN_KINASE_DOM"/>
    <property type="match status" value="1"/>
</dbReference>
<evidence type="ECO:0000259" key="2">
    <source>
        <dbReference type="PROSITE" id="PS50011"/>
    </source>
</evidence>
<dbReference type="InterPro" id="IPR000719">
    <property type="entry name" value="Prot_kinase_dom"/>
</dbReference>
<evidence type="ECO:0000256" key="1">
    <source>
        <dbReference type="SAM" id="MobiDB-lite"/>
    </source>
</evidence>
<feature type="region of interest" description="Disordered" evidence="1">
    <location>
        <begin position="1"/>
        <end position="126"/>
    </location>
</feature>
<dbReference type="Proteomes" id="UP000202345">
    <property type="component" value="Segment"/>
</dbReference>